<keyword evidence="2" id="KW-0238">DNA-binding</keyword>
<organism evidence="5">
    <name type="scientific">Dyadobacter sp. 676</name>
    <dbReference type="NCBI Taxonomy" id="3088362"/>
    <lineage>
        <taxon>Bacteria</taxon>
        <taxon>Pseudomonadati</taxon>
        <taxon>Bacteroidota</taxon>
        <taxon>Cytophagia</taxon>
        <taxon>Cytophagales</taxon>
        <taxon>Spirosomataceae</taxon>
        <taxon>Dyadobacter</taxon>
    </lineage>
</organism>
<dbReference type="Pfam" id="PF12833">
    <property type="entry name" value="HTH_18"/>
    <property type="match status" value="1"/>
</dbReference>
<dbReference type="SUPFAM" id="SSF46689">
    <property type="entry name" value="Homeodomain-like"/>
    <property type="match status" value="1"/>
</dbReference>
<dbReference type="RefSeq" id="WP_353718765.1">
    <property type="nucleotide sequence ID" value="NZ_CP159289.1"/>
</dbReference>
<sequence length="263" mass="29644">MKSTTNERIGIEALSKSGLAFVAETTANQNASNRYGYTLAITMMRPFNCILAANEQIKTFGFIVNRNVNHIFLDPGTVVFVAYFEPKSYWGQIVAPLLGAKPFFILDEILSQAQSDIELLAGPFETNYCVLSDYVYNILALMPKQQMNIQAWLTGNKRILPALRLIEESVDKPLELSHIAALLNLSTERARHLFVTEVGLPFSQYILWCRLRKTVNALTSEKMRFSEAVGMFGFADQAHFTRTFKSIFGVPPKTFLDKSKVIL</sequence>
<evidence type="ECO:0000256" key="2">
    <source>
        <dbReference type="ARBA" id="ARBA00023125"/>
    </source>
</evidence>
<dbReference type="PANTHER" id="PTHR43280:SF2">
    <property type="entry name" value="HTH-TYPE TRANSCRIPTIONAL REGULATOR EXSA"/>
    <property type="match status" value="1"/>
</dbReference>
<dbReference type="AlphaFoldDB" id="A0AAU8FI73"/>
<dbReference type="SMART" id="SM00342">
    <property type="entry name" value="HTH_ARAC"/>
    <property type="match status" value="1"/>
</dbReference>
<accession>A0AAU8FI73</accession>
<evidence type="ECO:0000256" key="3">
    <source>
        <dbReference type="ARBA" id="ARBA00023163"/>
    </source>
</evidence>
<feature type="domain" description="HTH araC/xylS-type" evidence="4">
    <location>
        <begin position="160"/>
        <end position="258"/>
    </location>
</feature>
<dbReference type="InterPro" id="IPR009057">
    <property type="entry name" value="Homeodomain-like_sf"/>
</dbReference>
<dbReference type="GO" id="GO:0003700">
    <property type="term" value="F:DNA-binding transcription factor activity"/>
    <property type="evidence" value="ECO:0007669"/>
    <property type="project" value="InterPro"/>
</dbReference>
<protein>
    <submittedName>
        <fullName evidence="5">AraC family transcriptional regulator</fullName>
    </submittedName>
</protein>
<evidence type="ECO:0000313" key="5">
    <source>
        <dbReference type="EMBL" id="XCH23439.1"/>
    </source>
</evidence>
<dbReference type="InterPro" id="IPR018060">
    <property type="entry name" value="HTH_AraC"/>
</dbReference>
<dbReference type="GO" id="GO:0043565">
    <property type="term" value="F:sequence-specific DNA binding"/>
    <property type="evidence" value="ECO:0007669"/>
    <property type="project" value="InterPro"/>
</dbReference>
<dbReference type="Gene3D" id="1.10.10.60">
    <property type="entry name" value="Homeodomain-like"/>
    <property type="match status" value="1"/>
</dbReference>
<reference evidence="5" key="1">
    <citation type="submission" date="2024-06" db="EMBL/GenBank/DDBJ databases">
        <title>Sequencing and assembly of the genome of Dyadobacter sp. strain 676, a symbiont of Cyamopsis tetragonoloba.</title>
        <authorList>
            <person name="Guro P."/>
            <person name="Sazanova A."/>
            <person name="Kuznetsova I."/>
            <person name="Belimov A."/>
            <person name="Safronova V."/>
        </authorList>
    </citation>
    <scope>NUCLEOTIDE SEQUENCE</scope>
    <source>
        <strain evidence="5">676</strain>
    </source>
</reference>
<dbReference type="PANTHER" id="PTHR43280">
    <property type="entry name" value="ARAC-FAMILY TRANSCRIPTIONAL REGULATOR"/>
    <property type="match status" value="1"/>
</dbReference>
<dbReference type="PROSITE" id="PS01124">
    <property type="entry name" value="HTH_ARAC_FAMILY_2"/>
    <property type="match status" value="1"/>
</dbReference>
<dbReference type="EMBL" id="CP159289">
    <property type="protein sequence ID" value="XCH23439.1"/>
    <property type="molecule type" value="Genomic_DNA"/>
</dbReference>
<name>A0AAU8FI73_9BACT</name>
<keyword evidence="1" id="KW-0805">Transcription regulation</keyword>
<gene>
    <name evidence="5" type="ORF">ABV298_24450</name>
</gene>
<proteinExistence type="predicted"/>
<keyword evidence="3" id="KW-0804">Transcription</keyword>
<evidence type="ECO:0000256" key="1">
    <source>
        <dbReference type="ARBA" id="ARBA00023015"/>
    </source>
</evidence>
<evidence type="ECO:0000259" key="4">
    <source>
        <dbReference type="PROSITE" id="PS01124"/>
    </source>
</evidence>